<name>A0A542U9T5_9ACTN</name>
<dbReference type="EMBL" id="VFNX01000001">
    <property type="protein sequence ID" value="TQK95850.1"/>
    <property type="molecule type" value="Genomic_DNA"/>
</dbReference>
<comment type="caution">
    <text evidence="1">The sequence shown here is derived from an EMBL/GenBank/DDBJ whole genome shotgun (WGS) entry which is preliminary data.</text>
</comment>
<dbReference type="AlphaFoldDB" id="A0A542U9T5"/>
<gene>
    <name evidence="1" type="ORF">FB563_0770</name>
</gene>
<evidence type="ECO:0000313" key="2">
    <source>
        <dbReference type="Proteomes" id="UP000318103"/>
    </source>
</evidence>
<keyword evidence="2" id="KW-1185">Reference proteome</keyword>
<dbReference type="STRING" id="164348.BFF78_11010"/>
<sequence>MMAGVDTETLIDAWRRLLAGSGKPWVLFEHGTCVVLEEAGGGLADRATEILRAYGPVHVGGPAGDFRVLELKNGEGWLVTGHHPDVVTFVPLDDSADPSHLAVGILGRSRRDRDGTELHVVHVEDDRPAEA</sequence>
<evidence type="ECO:0000313" key="1">
    <source>
        <dbReference type="EMBL" id="TQK95850.1"/>
    </source>
</evidence>
<accession>A0A542U9T5</accession>
<proteinExistence type="predicted"/>
<dbReference type="Proteomes" id="UP000318103">
    <property type="component" value="Unassembled WGS sequence"/>
</dbReference>
<protein>
    <submittedName>
        <fullName evidence="1">Uncharacterized protein</fullName>
    </submittedName>
</protein>
<reference evidence="1 2" key="1">
    <citation type="submission" date="2019-06" db="EMBL/GenBank/DDBJ databases">
        <title>Sequencing the genomes of 1000 actinobacteria strains.</title>
        <authorList>
            <person name="Klenk H.-P."/>
        </authorList>
    </citation>
    <scope>NUCLEOTIDE SEQUENCE [LARGE SCALE GENOMIC DNA]</scope>
    <source>
        <strain evidence="1 2">DSM 41929</strain>
    </source>
</reference>
<organism evidence="1 2">
    <name type="scientific">Streptomyces puniciscabiei</name>
    <dbReference type="NCBI Taxonomy" id="164348"/>
    <lineage>
        <taxon>Bacteria</taxon>
        <taxon>Bacillati</taxon>
        <taxon>Actinomycetota</taxon>
        <taxon>Actinomycetes</taxon>
        <taxon>Kitasatosporales</taxon>
        <taxon>Streptomycetaceae</taxon>
        <taxon>Streptomyces</taxon>
    </lineage>
</organism>